<dbReference type="HOGENOM" id="CLU_048807_0_0_1"/>
<reference evidence="2" key="2">
    <citation type="submission" date="2015-06" db="UniProtKB">
        <authorList>
            <consortium name="EnsemblMetazoa"/>
        </authorList>
    </citation>
    <scope>IDENTIFICATION</scope>
</reference>
<name>T1K8M0_TETUR</name>
<dbReference type="EnsemblMetazoa" id="tetur07g01820.1">
    <property type="protein sequence ID" value="tetur07g01820.1"/>
    <property type="gene ID" value="tetur07g01820"/>
</dbReference>
<organism evidence="2 3">
    <name type="scientific">Tetranychus urticae</name>
    <name type="common">Two-spotted spider mite</name>
    <dbReference type="NCBI Taxonomy" id="32264"/>
    <lineage>
        <taxon>Eukaryota</taxon>
        <taxon>Metazoa</taxon>
        <taxon>Ecdysozoa</taxon>
        <taxon>Arthropoda</taxon>
        <taxon>Chelicerata</taxon>
        <taxon>Arachnida</taxon>
        <taxon>Acari</taxon>
        <taxon>Acariformes</taxon>
        <taxon>Trombidiformes</taxon>
        <taxon>Prostigmata</taxon>
        <taxon>Eleutherengona</taxon>
        <taxon>Raphignathae</taxon>
        <taxon>Tetranychoidea</taxon>
        <taxon>Tetranychidae</taxon>
        <taxon>Tetranychus</taxon>
    </lineage>
</organism>
<keyword evidence="3" id="KW-1185">Reference proteome</keyword>
<feature type="transmembrane region" description="Helical" evidence="1">
    <location>
        <begin position="304"/>
        <end position="325"/>
    </location>
</feature>
<sequence length="439" mass="50613">MNAMELTCFKFNSSSKKALLLLKQIIYNIVGYPKDEPLQSTIEALSVFEKRTKWFRCLHDGFVQSKKAKSTVKFDYISWAIRLTAVISIIRGLALASTNNSWYLLILGDPLFGTNVLPYASLFITIWLINIYIIFEWFRWAERSGSLFMLYDFHQCRLDNFNSLQNELTASSFATFRTLTHIISIFFSRFLVWGVFMITLLINGPLLSNPFYYHNYVFTITSSLWSISLTFPMVYLFNCISCIGGYFILISLLMLVRYKSLVKKGSIVKVTASNANVDISYLVSRTISLGNETDALSRSLKYLILHYIMFISMVGDLGIFFGIIAPTESILIRYILSSLGFLILGMLGAALYFDGDPIQDSIKLYRYFLQILLKRRFTNYNNELFKIYEIFDRIIGPYNGVSAGDFSVITRQFFLTVLMENASMLMLFTCNVQTYMQRK</sequence>
<accession>T1K8M0</accession>
<proteinExistence type="predicted"/>
<feature type="transmembrane region" description="Helical" evidence="1">
    <location>
        <begin position="331"/>
        <end position="353"/>
    </location>
</feature>
<keyword evidence="1" id="KW-0472">Membrane</keyword>
<evidence type="ECO:0008006" key="4">
    <source>
        <dbReference type="Google" id="ProtNLM"/>
    </source>
</evidence>
<keyword evidence="1" id="KW-0812">Transmembrane</keyword>
<feature type="transmembrane region" description="Helical" evidence="1">
    <location>
        <begin position="190"/>
        <end position="213"/>
    </location>
</feature>
<feature type="transmembrane region" description="Helical" evidence="1">
    <location>
        <begin position="116"/>
        <end position="135"/>
    </location>
</feature>
<evidence type="ECO:0000313" key="2">
    <source>
        <dbReference type="EnsemblMetazoa" id="tetur07g01820.1"/>
    </source>
</evidence>
<feature type="transmembrane region" description="Helical" evidence="1">
    <location>
        <begin position="233"/>
        <end position="256"/>
    </location>
</feature>
<feature type="transmembrane region" description="Helical" evidence="1">
    <location>
        <begin position="76"/>
        <end position="96"/>
    </location>
</feature>
<evidence type="ECO:0000256" key="1">
    <source>
        <dbReference type="SAM" id="Phobius"/>
    </source>
</evidence>
<protein>
    <recommendedName>
        <fullName evidence="4">Gustatory receptor</fullName>
    </recommendedName>
</protein>
<evidence type="ECO:0000313" key="3">
    <source>
        <dbReference type="Proteomes" id="UP000015104"/>
    </source>
</evidence>
<dbReference type="Proteomes" id="UP000015104">
    <property type="component" value="Unassembled WGS sequence"/>
</dbReference>
<reference evidence="3" key="1">
    <citation type="submission" date="2011-08" db="EMBL/GenBank/DDBJ databases">
        <authorList>
            <person name="Rombauts S."/>
        </authorList>
    </citation>
    <scope>NUCLEOTIDE SEQUENCE</scope>
    <source>
        <strain evidence="3">London</strain>
    </source>
</reference>
<dbReference type="EMBL" id="CAEY01001879">
    <property type="status" value="NOT_ANNOTATED_CDS"/>
    <property type="molecule type" value="Genomic_DNA"/>
</dbReference>
<keyword evidence="1" id="KW-1133">Transmembrane helix</keyword>
<dbReference type="AlphaFoldDB" id="T1K8M0"/>